<protein>
    <recommendedName>
        <fullName evidence="4">PH domain-containing protein</fullName>
    </recommendedName>
</protein>
<feature type="transmembrane region" description="Helical" evidence="1">
    <location>
        <begin position="42"/>
        <end position="62"/>
    </location>
</feature>
<sequence>MHLMLSKIIGHRWMFLVSVLCTAVALGSLLQAQIPIVSVVCAALLALLTMSLAVAGIVASSARRPATFLPHPGAFAAPPHGGTLLSTGMLTVITVQSWVWAAERAHRGLGPDRLQIAVAALLLLLLPLAWYGALGRFGMILRPDGILDRQPLGSIFVPWEAAPTARPARHGVKLGLAHPELLVRRGIRPGTMIATGADPAFTARAINMYTARPDYRPTIGTHDGLRHLPDH</sequence>
<reference evidence="3" key="1">
    <citation type="submission" date="2016-06" db="EMBL/GenBank/DDBJ databases">
        <authorList>
            <person name="Varghese N."/>
            <person name="Submissions Spin"/>
        </authorList>
    </citation>
    <scope>NUCLEOTIDE SEQUENCE [LARGE SCALE GENOMIC DNA]</scope>
    <source>
        <strain evidence="3">DSM 43819</strain>
    </source>
</reference>
<dbReference type="Proteomes" id="UP000198221">
    <property type="component" value="Chromosome I"/>
</dbReference>
<proteinExistence type="predicted"/>
<keyword evidence="3" id="KW-1185">Reference proteome</keyword>
<evidence type="ECO:0000313" key="3">
    <source>
        <dbReference type="Proteomes" id="UP000198221"/>
    </source>
</evidence>
<feature type="transmembrane region" description="Helical" evidence="1">
    <location>
        <begin position="83"/>
        <end position="102"/>
    </location>
</feature>
<keyword evidence="1" id="KW-0812">Transmembrane</keyword>
<keyword evidence="1" id="KW-0472">Membrane</keyword>
<dbReference type="AlphaFoldDB" id="A0A1C5JPH6"/>
<feature type="transmembrane region" description="Helical" evidence="1">
    <location>
        <begin position="114"/>
        <end position="134"/>
    </location>
</feature>
<accession>A0A1C5JPH6</accession>
<name>A0A1C5JPH6_9ACTN</name>
<evidence type="ECO:0008006" key="4">
    <source>
        <dbReference type="Google" id="ProtNLM"/>
    </source>
</evidence>
<organism evidence="2 3">
    <name type="scientific">Micromonospora inositola</name>
    <dbReference type="NCBI Taxonomy" id="47865"/>
    <lineage>
        <taxon>Bacteria</taxon>
        <taxon>Bacillati</taxon>
        <taxon>Actinomycetota</taxon>
        <taxon>Actinomycetes</taxon>
        <taxon>Micromonosporales</taxon>
        <taxon>Micromonosporaceae</taxon>
        <taxon>Micromonospora</taxon>
    </lineage>
</organism>
<keyword evidence="1" id="KW-1133">Transmembrane helix</keyword>
<dbReference type="EMBL" id="LT607754">
    <property type="protein sequence ID" value="SCG72383.1"/>
    <property type="molecule type" value="Genomic_DNA"/>
</dbReference>
<evidence type="ECO:0000256" key="1">
    <source>
        <dbReference type="SAM" id="Phobius"/>
    </source>
</evidence>
<gene>
    <name evidence="2" type="ORF">GA0070613_5069</name>
</gene>
<evidence type="ECO:0000313" key="2">
    <source>
        <dbReference type="EMBL" id="SCG72383.1"/>
    </source>
</evidence>